<dbReference type="PROSITE" id="PS50893">
    <property type="entry name" value="ABC_TRANSPORTER_2"/>
    <property type="match status" value="1"/>
</dbReference>
<dbReference type="InterPro" id="IPR003593">
    <property type="entry name" value="AAA+_ATPase"/>
</dbReference>
<protein>
    <submittedName>
        <fullName evidence="6">ABC transporter ATP-binding protein</fullName>
    </submittedName>
</protein>
<dbReference type="GO" id="GO:0005524">
    <property type="term" value="F:ATP binding"/>
    <property type="evidence" value="ECO:0007669"/>
    <property type="project" value="UniProtKB-KW"/>
</dbReference>
<comment type="similarity">
    <text evidence="1">Belongs to the ABC transporter superfamily.</text>
</comment>
<reference evidence="6 7" key="2">
    <citation type="journal article" date="2016" name="Genome Announc.">
        <title>Draft Genome Sequence of the N2-Fixing Cyanobacterium Nostoc piscinale CENA21, Isolated from the Brazilian Amazon Floodplain.</title>
        <authorList>
            <person name="Leao T."/>
            <person name="Guimaraes P.I."/>
            <person name="de Melo A.G."/>
            <person name="Ramos R.T."/>
            <person name="Leao P.N."/>
            <person name="Silva A."/>
            <person name="Fiore M.F."/>
            <person name="Schneider M.P."/>
        </authorList>
    </citation>
    <scope>NUCLEOTIDE SEQUENCE [LARGE SCALE GENOMIC DNA]</scope>
    <source>
        <strain evidence="6 7">CENA21</strain>
    </source>
</reference>
<evidence type="ECO:0000256" key="1">
    <source>
        <dbReference type="ARBA" id="ARBA00005417"/>
    </source>
</evidence>
<gene>
    <name evidence="6" type="ORF">ACX27_13460</name>
</gene>
<dbReference type="Gene3D" id="3.40.50.300">
    <property type="entry name" value="P-loop containing nucleotide triphosphate hydrolases"/>
    <property type="match status" value="1"/>
</dbReference>
<dbReference type="STRING" id="224013.ACX27_13460"/>
<keyword evidence="4 6" id="KW-0067">ATP-binding</keyword>
<keyword evidence="7" id="KW-1185">Reference proteome</keyword>
<dbReference type="InterPro" id="IPR029439">
    <property type="entry name" value="Wzt_C"/>
</dbReference>
<dbReference type="KEGG" id="npz:ACX27_13460"/>
<dbReference type="Proteomes" id="UP000062645">
    <property type="component" value="Chromosome"/>
</dbReference>
<organism evidence="6 7">
    <name type="scientific">Nostoc piscinale CENA21</name>
    <dbReference type="NCBI Taxonomy" id="224013"/>
    <lineage>
        <taxon>Bacteria</taxon>
        <taxon>Bacillati</taxon>
        <taxon>Cyanobacteriota</taxon>
        <taxon>Cyanophyceae</taxon>
        <taxon>Nostocales</taxon>
        <taxon>Nostocaceae</taxon>
        <taxon>Nostoc</taxon>
    </lineage>
</organism>
<dbReference type="InterPro" id="IPR027417">
    <property type="entry name" value="P-loop_NTPase"/>
</dbReference>
<dbReference type="Pfam" id="PF00005">
    <property type="entry name" value="ABC_tran"/>
    <property type="match status" value="1"/>
</dbReference>
<dbReference type="PATRIC" id="fig|224013.5.peg.3260"/>
<dbReference type="PANTHER" id="PTHR46743:SF2">
    <property type="entry name" value="TEICHOIC ACIDS EXPORT ATP-BINDING PROTEIN TAGH"/>
    <property type="match status" value="1"/>
</dbReference>
<dbReference type="EMBL" id="CP012036">
    <property type="protein sequence ID" value="ALF53616.1"/>
    <property type="molecule type" value="Genomic_DNA"/>
</dbReference>
<dbReference type="InterPro" id="IPR015860">
    <property type="entry name" value="ABC_transpr_TagH-like"/>
</dbReference>
<dbReference type="AlphaFoldDB" id="A0A0M4T4B8"/>
<dbReference type="SUPFAM" id="SSF52540">
    <property type="entry name" value="P-loop containing nucleoside triphosphate hydrolases"/>
    <property type="match status" value="1"/>
</dbReference>
<dbReference type="CDD" id="cd10147">
    <property type="entry name" value="Wzt_C-like"/>
    <property type="match status" value="1"/>
</dbReference>
<dbReference type="CDD" id="cd03220">
    <property type="entry name" value="ABC_KpsT_Wzt"/>
    <property type="match status" value="1"/>
</dbReference>
<reference evidence="7" key="1">
    <citation type="submission" date="2015-07" db="EMBL/GenBank/DDBJ databases">
        <title>Genome Of Nitrogen-Fixing Cyanobacterium Nostoc piscinale CENA21 From Solimoes/Amazon River Floodplain Sediments And Comparative Genomics To Uncover Biosynthetic Natural Products Potential.</title>
        <authorList>
            <person name="Leao T.F."/>
            <person name="Leao P.N."/>
            <person name="Guimaraes P.I."/>
            <person name="de Melo A.G.C."/>
            <person name="Ramos R.T.J."/>
            <person name="Silva A."/>
            <person name="Fiore M.F."/>
            <person name="Schneider M.P.C."/>
        </authorList>
    </citation>
    <scope>NUCLEOTIDE SEQUENCE [LARGE SCALE GENOMIC DNA]</scope>
    <source>
        <strain evidence="7">CENA21</strain>
    </source>
</reference>
<dbReference type="SMART" id="SM00382">
    <property type="entry name" value="AAA"/>
    <property type="match status" value="1"/>
</dbReference>
<dbReference type="GO" id="GO:0140359">
    <property type="term" value="F:ABC-type transporter activity"/>
    <property type="evidence" value="ECO:0007669"/>
    <property type="project" value="InterPro"/>
</dbReference>
<dbReference type="RefSeq" id="WP_062293189.1">
    <property type="nucleotide sequence ID" value="NZ_CP012036.1"/>
</dbReference>
<sequence length="423" mass="47376">MGEEIAISLKNISKCYKRYARPVDRLKEILLPSKSYAQEFWALRDINIEVPKGETLGIIGQNGSGKSTLLQIIAGTLTPTTGEVFVNGRISALLELGSGFNPEFTGRQNVFFNGQILGLNKEQIEAKFDDIAAFADIGDFIDQPVKTYSSGMFVRLAFAVAVNVEPDILIVDEALAVGDIKFQFNCFLKFKEFQEKGITILFVSHDSNSIKRYCNYAVIMNNGRIIYQNKPNEVVNYYTNLLFANETVKTNEELTTKEERNLNPPTSLTVGGNLEYRYGDARGEISKFSIENSEGVCTQTFISCEKIKVQLEIITKEFIEFPVFAMTLKDSRGEDIYVTNTYTQNLDVPNLPANSLVKVSFEQSINVCPGDYFISLGFVSLSQGNITPIDRRYDAVQIKVLSLNNDHSSGIVNLQSKIHFEIQ</sequence>
<dbReference type="GO" id="GO:0016887">
    <property type="term" value="F:ATP hydrolysis activity"/>
    <property type="evidence" value="ECO:0007669"/>
    <property type="project" value="InterPro"/>
</dbReference>
<dbReference type="InterPro" id="IPR017871">
    <property type="entry name" value="ABC_transporter-like_CS"/>
</dbReference>
<accession>A0A0M4T4B8</accession>
<evidence type="ECO:0000313" key="7">
    <source>
        <dbReference type="Proteomes" id="UP000062645"/>
    </source>
</evidence>
<dbReference type="InterPro" id="IPR003439">
    <property type="entry name" value="ABC_transporter-like_ATP-bd"/>
</dbReference>
<evidence type="ECO:0000256" key="2">
    <source>
        <dbReference type="ARBA" id="ARBA00022448"/>
    </source>
</evidence>
<name>A0A0M4T4B8_9NOSO</name>
<keyword evidence="3" id="KW-0547">Nucleotide-binding</keyword>
<evidence type="ECO:0000313" key="6">
    <source>
        <dbReference type="EMBL" id="ALF53616.1"/>
    </source>
</evidence>
<dbReference type="Gene3D" id="2.70.50.60">
    <property type="entry name" value="abc- transporter (atp binding component) like domain"/>
    <property type="match status" value="1"/>
</dbReference>
<dbReference type="Pfam" id="PF14524">
    <property type="entry name" value="Wzt_C"/>
    <property type="match status" value="1"/>
</dbReference>
<dbReference type="OrthoDB" id="9778870at2"/>
<evidence type="ECO:0000259" key="5">
    <source>
        <dbReference type="PROSITE" id="PS50893"/>
    </source>
</evidence>
<evidence type="ECO:0000256" key="4">
    <source>
        <dbReference type="ARBA" id="ARBA00022840"/>
    </source>
</evidence>
<dbReference type="GO" id="GO:0016020">
    <property type="term" value="C:membrane"/>
    <property type="evidence" value="ECO:0007669"/>
    <property type="project" value="InterPro"/>
</dbReference>
<dbReference type="InterPro" id="IPR050683">
    <property type="entry name" value="Bact_Polysacc_Export_ATP-bd"/>
</dbReference>
<keyword evidence="2" id="KW-0813">Transport</keyword>
<proteinExistence type="inferred from homology"/>
<dbReference type="PROSITE" id="PS00211">
    <property type="entry name" value="ABC_TRANSPORTER_1"/>
    <property type="match status" value="1"/>
</dbReference>
<dbReference type="PANTHER" id="PTHR46743">
    <property type="entry name" value="TEICHOIC ACIDS EXPORT ATP-BINDING PROTEIN TAGH"/>
    <property type="match status" value="1"/>
</dbReference>
<evidence type="ECO:0000256" key="3">
    <source>
        <dbReference type="ARBA" id="ARBA00022741"/>
    </source>
</evidence>
<feature type="domain" description="ABC transporter" evidence="5">
    <location>
        <begin position="24"/>
        <end position="247"/>
    </location>
</feature>